<name>G9WV56_9FIRM</name>
<reference evidence="1 2" key="1">
    <citation type="submission" date="2011-08" db="EMBL/GenBank/DDBJ databases">
        <title>The Genome Sequence of Oribacterium sp. ACB7.</title>
        <authorList>
            <consortium name="The Broad Institute Genome Sequencing Platform"/>
            <person name="Earl A."/>
            <person name="Ward D."/>
            <person name="Feldgarden M."/>
            <person name="Gevers D."/>
            <person name="Sizova M."/>
            <person name="Hazen A."/>
            <person name="Epstein S."/>
            <person name="Young S.K."/>
            <person name="Zeng Q."/>
            <person name="Gargeya S."/>
            <person name="Fitzgerald M."/>
            <person name="Haas B."/>
            <person name="Abouelleil A."/>
            <person name="Alvarado L."/>
            <person name="Arachchi H.M."/>
            <person name="Berlin A."/>
            <person name="Brown A."/>
            <person name="Chapman S.B."/>
            <person name="Chen Z."/>
            <person name="Dunbar C."/>
            <person name="Freedman E."/>
            <person name="Gearin G."/>
            <person name="Gellesch M."/>
            <person name="Goldberg J."/>
            <person name="Griggs A."/>
            <person name="Gujja S."/>
            <person name="Heiman D."/>
            <person name="Howarth C."/>
            <person name="Larson L."/>
            <person name="Lui A."/>
            <person name="MacDonald P.J.P."/>
            <person name="Montmayeur A."/>
            <person name="Murphy C."/>
            <person name="Neiman D."/>
            <person name="Pearson M."/>
            <person name="Priest M."/>
            <person name="Roberts A."/>
            <person name="Saif S."/>
            <person name="Shea T."/>
            <person name="Shenoy N."/>
            <person name="Sisk P."/>
            <person name="Stolte C."/>
            <person name="Sykes S."/>
            <person name="Wortman J."/>
            <person name="Nusbaum C."/>
            <person name="Birren B."/>
        </authorList>
    </citation>
    <scope>NUCLEOTIDE SEQUENCE [LARGE SCALE GENOMIC DNA]</scope>
    <source>
        <strain evidence="1 2">ACB7</strain>
    </source>
</reference>
<dbReference type="Proteomes" id="UP000003527">
    <property type="component" value="Unassembled WGS sequence"/>
</dbReference>
<dbReference type="EMBL" id="AFZD01000017">
    <property type="protein sequence ID" value="EHL11457.1"/>
    <property type="molecule type" value="Genomic_DNA"/>
</dbReference>
<sequence length="61" mass="7028">MNISIGINKRKVMCLTYGFLPENSNFHKQADYPFTNSALCDSKDFFISQNLSKIKEVVAYF</sequence>
<keyword evidence="2" id="KW-1185">Reference proteome</keyword>
<gene>
    <name evidence="1" type="ORF">HMPREF9624_00790</name>
</gene>
<evidence type="ECO:0000313" key="1">
    <source>
        <dbReference type="EMBL" id="EHL11457.1"/>
    </source>
</evidence>
<protein>
    <submittedName>
        <fullName evidence="1">Uncharacterized protein</fullName>
    </submittedName>
</protein>
<evidence type="ECO:0000313" key="2">
    <source>
        <dbReference type="Proteomes" id="UP000003527"/>
    </source>
</evidence>
<dbReference type="AlphaFoldDB" id="G9WV56"/>
<dbReference type="HOGENOM" id="CLU_2918158_0_0_9"/>
<comment type="caution">
    <text evidence="1">The sequence shown here is derived from an EMBL/GenBank/DDBJ whole genome shotgun (WGS) entry which is preliminary data.</text>
</comment>
<organism evidence="1 2">
    <name type="scientific">Oribacterium asaccharolyticum ACB7</name>
    <dbReference type="NCBI Taxonomy" id="796944"/>
    <lineage>
        <taxon>Bacteria</taxon>
        <taxon>Bacillati</taxon>
        <taxon>Bacillota</taxon>
        <taxon>Clostridia</taxon>
        <taxon>Lachnospirales</taxon>
        <taxon>Lachnospiraceae</taxon>
        <taxon>Oribacterium</taxon>
    </lineage>
</organism>
<accession>G9WV56</accession>
<proteinExistence type="predicted"/>